<reference evidence="3 4" key="1">
    <citation type="submission" date="2015-05" db="EMBL/GenBank/DDBJ databases">
        <title>Critical biogeochemical functions in the subsurface are associated with bacteria from new phyla and little studied lineages.</title>
        <authorList>
            <person name="Hug L.A."/>
            <person name="Thomas B.C."/>
            <person name="Sharon I."/>
            <person name="Brown C.T."/>
            <person name="Sharma R."/>
            <person name="Hettich R.L."/>
            <person name="Wilkins M.J."/>
            <person name="Williams K.H."/>
            <person name="Singh A."/>
            <person name="Banfield J.F."/>
        </authorList>
    </citation>
    <scope>NUCLEOTIDE SEQUENCE [LARGE SCALE GENOMIC DNA]</scope>
    <source>
        <strain evidence="3">CSP1-7</strain>
    </source>
</reference>
<evidence type="ECO:0000259" key="2">
    <source>
        <dbReference type="Pfam" id="PF12773"/>
    </source>
</evidence>
<gene>
    <name evidence="3" type="ORF">XU08_C0003G0005</name>
</gene>
<proteinExistence type="predicted"/>
<keyword evidence="1" id="KW-0472">Membrane</keyword>
<protein>
    <submittedName>
        <fullName evidence="3">Membrane protein</fullName>
    </submittedName>
</protein>
<dbReference type="STRING" id="1576480.XU08_C0003G0005"/>
<feature type="domain" description="DZANK-type" evidence="2">
    <location>
        <begin position="40"/>
        <end position="83"/>
    </location>
</feature>
<keyword evidence="1" id="KW-0812">Transmembrane</keyword>
<dbReference type="Pfam" id="PF12773">
    <property type="entry name" value="DZR"/>
    <property type="match status" value="1"/>
</dbReference>
<feature type="transmembrane region" description="Helical" evidence="1">
    <location>
        <begin position="115"/>
        <end position="141"/>
    </location>
</feature>
<name>A0A0T5ZX40_UNCKA</name>
<dbReference type="EMBL" id="LDXK01000003">
    <property type="protein sequence ID" value="KRT67339.1"/>
    <property type="molecule type" value="Genomic_DNA"/>
</dbReference>
<keyword evidence="1" id="KW-1133">Transmembrane helix</keyword>
<sequence>MSKEGFCQHCGHAHPSSRGEGVVKCLHCGLPLDLTDKVQCPGCGNLSKRGTQFCAECGSALFKMCTGCTKRGPVDATFCAECGSALLDYQTYLARKKSEQEELDQQTRQATSRRALASVFIIAALLAGAWFFCILPLIGWVGQTGDGSVIRAVQMSQAQIQATQQAEIADRTRAFEDIVVELGPIVSREYVVGHGPISGEALDLYVVAEIVVRNEGDVPHRALLSYQITSYGSGTEYRNVNLPAHGELSFPVRVRIGDNIVSGDITNPYTTRNLVWISVVVEEVDDVLREYTTWKDRWQDWELSIADDAPLSEYVRVEK</sequence>
<evidence type="ECO:0000256" key="1">
    <source>
        <dbReference type="SAM" id="Phobius"/>
    </source>
</evidence>
<evidence type="ECO:0000313" key="3">
    <source>
        <dbReference type="EMBL" id="KRT67339.1"/>
    </source>
</evidence>
<dbReference type="AlphaFoldDB" id="A0A0T5ZX40"/>
<accession>A0A0T5ZX40</accession>
<evidence type="ECO:0000313" key="4">
    <source>
        <dbReference type="Proteomes" id="UP000051297"/>
    </source>
</evidence>
<organism evidence="3 4">
    <name type="scientific">candidate division WWE3 bacterium CSP1-7</name>
    <dbReference type="NCBI Taxonomy" id="1576480"/>
    <lineage>
        <taxon>Bacteria</taxon>
        <taxon>Katanobacteria</taxon>
    </lineage>
</organism>
<comment type="caution">
    <text evidence="3">The sequence shown here is derived from an EMBL/GenBank/DDBJ whole genome shotgun (WGS) entry which is preliminary data.</text>
</comment>
<dbReference type="Proteomes" id="UP000051297">
    <property type="component" value="Unassembled WGS sequence"/>
</dbReference>
<dbReference type="InterPro" id="IPR025874">
    <property type="entry name" value="DZR"/>
</dbReference>